<feature type="domain" description="Isochorismatase-like" evidence="2">
    <location>
        <begin position="3"/>
        <end position="141"/>
    </location>
</feature>
<evidence type="ECO:0000313" key="3">
    <source>
        <dbReference type="EMBL" id="TWJ12958.1"/>
    </source>
</evidence>
<dbReference type="Pfam" id="PF00857">
    <property type="entry name" value="Isochorismatase"/>
    <property type="match status" value="1"/>
</dbReference>
<evidence type="ECO:0000259" key="2">
    <source>
        <dbReference type="Pfam" id="PF00857"/>
    </source>
</evidence>
<sequence length="194" mass="21292">MNSALLVIDVQESFRQRESWRAASDPDVAHVVARLVDHHRSRGDLVVWVTHSEPGTGNVFDPVRGHNTYQPPLRPVAGEPELVKTSHNAFTTTDLQRILTVHGITDVTVCGIRTEQCVETTARLASDLGYRVTVAVDATATEPLGHPDGRDRPFAEILADPSTLTTADIIERTRYVLAHRFARVATVAELIAEG</sequence>
<dbReference type="OrthoDB" id="9794942at2"/>
<gene>
    <name evidence="3" type="ORF">LX16_3725</name>
</gene>
<dbReference type="GO" id="GO:0016787">
    <property type="term" value="F:hydrolase activity"/>
    <property type="evidence" value="ECO:0007669"/>
    <property type="project" value="UniProtKB-KW"/>
</dbReference>
<reference evidence="3 4" key="1">
    <citation type="journal article" date="2013" name="Stand. Genomic Sci.">
        <title>Genomic Encyclopedia of Type Strains, Phase I: The one thousand microbial genomes (KMG-I) project.</title>
        <authorList>
            <person name="Kyrpides N.C."/>
            <person name="Woyke T."/>
            <person name="Eisen J.A."/>
            <person name="Garrity G."/>
            <person name="Lilburn T.G."/>
            <person name="Beck B.J."/>
            <person name="Whitman W.B."/>
            <person name="Hugenholtz P."/>
            <person name="Klenk H.P."/>
        </authorList>
    </citation>
    <scope>NUCLEOTIDE SEQUENCE [LARGE SCALE GENOMIC DNA]</scope>
    <source>
        <strain evidence="3 4">DSM 45044</strain>
    </source>
</reference>
<proteinExistence type="predicted"/>
<dbReference type="EMBL" id="VLLL01000006">
    <property type="protein sequence ID" value="TWJ12958.1"/>
    <property type="molecule type" value="Genomic_DNA"/>
</dbReference>
<accession>A0A562V560</accession>
<dbReference type="InterPro" id="IPR000868">
    <property type="entry name" value="Isochorismatase-like_dom"/>
</dbReference>
<keyword evidence="1" id="KW-0378">Hydrolase</keyword>
<dbReference type="PANTHER" id="PTHR43540">
    <property type="entry name" value="PEROXYUREIDOACRYLATE/UREIDOACRYLATE AMIDOHYDROLASE-RELATED"/>
    <property type="match status" value="1"/>
</dbReference>
<protein>
    <submittedName>
        <fullName evidence="3">Nicotinamidase-related amidase</fullName>
    </submittedName>
</protein>
<dbReference type="Gene3D" id="3.40.50.850">
    <property type="entry name" value="Isochorismatase-like"/>
    <property type="match status" value="1"/>
</dbReference>
<evidence type="ECO:0000256" key="1">
    <source>
        <dbReference type="ARBA" id="ARBA00022801"/>
    </source>
</evidence>
<dbReference type="InterPro" id="IPR036380">
    <property type="entry name" value="Isochorismatase-like_sf"/>
</dbReference>
<keyword evidence="4" id="KW-1185">Reference proteome</keyword>
<organism evidence="3 4">
    <name type="scientific">Stackebrandtia albiflava</name>
    <dbReference type="NCBI Taxonomy" id="406432"/>
    <lineage>
        <taxon>Bacteria</taxon>
        <taxon>Bacillati</taxon>
        <taxon>Actinomycetota</taxon>
        <taxon>Actinomycetes</taxon>
        <taxon>Glycomycetales</taxon>
        <taxon>Glycomycetaceae</taxon>
        <taxon>Stackebrandtia</taxon>
    </lineage>
</organism>
<dbReference type="InterPro" id="IPR050272">
    <property type="entry name" value="Isochorismatase-like_hydrls"/>
</dbReference>
<name>A0A562V560_9ACTN</name>
<dbReference type="SUPFAM" id="SSF52499">
    <property type="entry name" value="Isochorismatase-like hydrolases"/>
    <property type="match status" value="1"/>
</dbReference>
<evidence type="ECO:0000313" key="4">
    <source>
        <dbReference type="Proteomes" id="UP000321617"/>
    </source>
</evidence>
<comment type="caution">
    <text evidence="3">The sequence shown here is derived from an EMBL/GenBank/DDBJ whole genome shotgun (WGS) entry which is preliminary data.</text>
</comment>
<dbReference type="AlphaFoldDB" id="A0A562V560"/>
<dbReference type="RefSeq" id="WP_147140475.1">
    <property type="nucleotide sequence ID" value="NZ_BAABIJ010000002.1"/>
</dbReference>
<dbReference type="Proteomes" id="UP000321617">
    <property type="component" value="Unassembled WGS sequence"/>
</dbReference>